<proteinExistence type="predicted"/>
<dbReference type="InterPro" id="IPR045188">
    <property type="entry name" value="Boi1/Boi2-like"/>
</dbReference>
<dbReference type="STRING" id="7398.A0A1B0A5L7"/>
<dbReference type="Gene3D" id="2.30.29.30">
    <property type="entry name" value="Pleckstrin-homology domain (PH domain)/Phosphotyrosine-binding domain (PTB)"/>
    <property type="match status" value="1"/>
</dbReference>
<dbReference type="Pfam" id="PF00169">
    <property type="entry name" value="PH"/>
    <property type="match status" value="1"/>
</dbReference>
<dbReference type="GO" id="GO:0055037">
    <property type="term" value="C:recycling endosome"/>
    <property type="evidence" value="ECO:0007669"/>
    <property type="project" value="TreeGrafter"/>
</dbReference>
<protein>
    <submittedName>
        <fullName evidence="3">PH domain-containing protein</fullName>
    </submittedName>
</protein>
<evidence type="ECO:0000256" key="1">
    <source>
        <dbReference type="SAM" id="MobiDB-lite"/>
    </source>
</evidence>
<name>A0A1B0A5L7_GLOPL</name>
<organism evidence="3 4">
    <name type="scientific">Glossina pallidipes</name>
    <name type="common">Tsetse fly</name>
    <dbReference type="NCBI Taxonomy" id="7398"/>
    <lineage>
        <taxon>Eukaryota</taxon>
        <taxon>Metazoa</taxon>
        <taxon>Ecdysozoa</taxon>
        <taxon>Arthropoda</taxon>
        <taxon>Hexapoda</taxon>
        <taxon>Insecta</taxon>
        <taxon>Pterygota</taxon>
        <taxon>Neoptera</taxon>
        <taxon>Endopterygota</taxon>
        <taxon>Diptera</taxon>
        <taxon>Brachycera</taxon>
        <taxon>Muscomorpha</taxon>
        <taxon>Hippoboscoidea</taxon>
        <taxon>Glossinidae</taxon>
        <taxon>Glossina</taxon>
    </lineage>
</organism>
<keyword evidence="4" id="KW-1185">Reference proteome</keyword>
<reference evidence="4" key="1">
    <citation type="submission" date="2014-03" db="EMBL/GenBank/DDBJ databases">
        <authorList>
            <person name="Aksoy S."/>
            <person name="Warren W."/>
            <person name="Wilson R.K."/>
        </authorList>
    </citation>
    <scope>NUCLEOTIDE SEQUENCE [LARGE SCALE GENOMIC DNA]</scope>
    <source>
        <strain evidence="4">IAEA</strain>
    </source>
</reference>
<dbReference type="GO" id="GO:0007032">
    <property type="term" value="P:endosome organization"/>
    <property type="evidence" value="ECO:0007669"/>
    <property type="project" value="TreeGrafter"/>
</dbReference>
<feature type="compositionally biased region" description="Pro residues" evidence="1">
    <location>
        <begin position="161"/>
        <end position="180"/>
    </location>
</feature>
<dbReference type="GO" id="GO:0001881">
    <property type="term" value="P:receptor recycling"/>
    <property type="evidence" value="ECO:0007669"/>
    <property type="project" value="TreeGrafter"/>
</dbReference>
<feature type="region of interest" description="Disordered" evidence="1">
    <location>
        <begin position="206"/>
        <end position="225"/>
    </location>
</feature>
<reference evidence="3" key="2">
    <citation type="submission" date="2020-05" db="UniProtKB">
        <authorList>
            <consortium name="EnsemblMetazoa"/>
        </authorList>
    </citation>
    <scope>IDENTIFICATION</scope>
    <source>
        <strain evidence="3">IAEA</strain>
    </source>
</reference>
<dbReference type="GO" id="GO:0005802">
    <property type="term" value="C:trans-Golgi network"/>
    <property type="evidence" value="ECO:0007669"/>
    <property type="project" value="TreeGrafter"/>
</dbReference>
<dbReference type="GO" id="GO:0005829">
    <property type="term" value="C:cytosol"/>
    <property type="evidence" value="ECO:0007669"/>
    <property type="project" value="GOC"/>
</dbReference>
<feature type="region of interest" description="Disordered" evidence="1">
    <location>
        <begin position="153"/>
        <end position="185"/>
    </location>
</feature>
<dbReference type="Proteomes" id="UP000092445">
    <property type="component" value="Unassembled WGS sequence"/>
</dbReference>
<dbReference type="EnsemblMetazoa" id="GPAI035172-RA">
    <property type="protein sequence ID" value="GPAI035172-PA"/>
    <property type="gene ID" value="GPAI035172"/>
</dbReference>
<feature type="domain" description="PH" evidence="2">
    <location>
        <begin position="29"/>
        <end position="123"/>
    </location>
</feature>
<dbReference type="InterPro" id="IPR001849">
    <property type="entry name" value="PH_domain"/>
</dbReference>
<dbReference type="PANTHER" id="PTHR22902:SF53">
    <property type="entry name" value="INOSITOL PHOSPHATASE INTERACTING PROTEIN, ISOFORM A"/>
    <property type="match status" value="1"/>
</dbReference>
<accession>A0A1B0A5L7</accession>
<dbReference type="GO" id="GO:0042147">
    <property type="term" value="P:retrograde transport, endosome to Golgi"/>
    <property type="evidence" value="ECO:0007669"/>
    <property type="project" value="TreeGrafter"/>
</dbReference>
<dbReference type="AlphaFoldDB" id="A0A1B0A5L7"/>
<dbReference type="GO" id="GO:0005769">
    <property type="term" value="C:early endosome"/>
    <property type="evidence" value="ECO:0007669"/>
    <property type="project" value="TreeGrafter"/>
</dbReference>
<dbReference type="SMART" id="SM00233">
    <property type="entry name" value="PH"/>
    <property type="match status" value="1"/>
</dbReference>
<dbReference type="SUPFAM" id="SSF50729">
    <property type="entry name" value="PH domain-like"/>
    <property type="match status" value="1"/>
</dbReference>
<sequence length="316" mass="35892">MTHLSGNSTGRSKMKINEKNLCVFATSPPYDKEGFLNKRGEVNKSFQRRYFVLKGNLLFYFEKQGDKEPLGLIIVEGCTIELSEESDRYCFEIAFNGNRTYVLSADSQENMESWMKALTCAGYEYKKLMVAELQRQLEEIEGSKNKVLTDSLKAKADVSIPKPPPRRQNPFNRPAPPPPNGNLGANPIFSFNGNQIASKQRIATDIQQGKRASPIPPPIGPSSSSNATAIVIERSEFYVDEQPKQHKQQLLQYRIDHMNTVPSVYTNDSYGTKTTQNRNKSTSFEQIHENFRKVVMKDVLAYRAQRDLNSRPLIEL</sequence>
<dbReference type="CDD" id="cd13288">
    <property type="entry name" value="PH_Ses"/>
    <property type="match status" value="1"/>
</dbReference>
<dbReference type="InterPro" id="IPR011993">
    <property type="entry name" value="PH-like_dom_sf"/>
</dbReference>
<dbReference type="VEuPathDB" id="VectorBase:GPAI035172"/>
<evidence type="ECO:0000259" key="2">
    <source>
        <dbReference type="PROSITE" id="PS50003"/>
    </source>
</evidence>
<dbReference type="PROSITE" id="PS50003">
    <property type="entry name" value="PH_DOMAIN"/>
    <property type="match status" value="1"/>
</dbReference>
<evidence type="ECO:0000313" key="3">
    <source>
        <dbReference type="EnsemblMetazoa" id="GPAI035172-PA"/>
    </source>
</evidence>
<evidence type="ECO:0000313" key="4">
    <source>
        <dbReference type="Proteomes" id="UP000092445"/>
    </source>
</evidence>
<dbReference type="FunFam" id="2.30.29.30:FF:000378">
    <property type="entry name" value="Uncharacterized protein, isoform A"/>
    <property type="match status" value="1"/>
</dbReference>
<dbReference type="PANTHER" id="PTHR22902">
    <property type="entry name" value="SESQUIPEDALIAN"/>
    <property type="match status" value="1"/>
</dbReference>